<evidence type="ECO:0000313" key="4">
    <source>
        <dbReference type="Proteomes" id="UP001209229"/>
    </source>
</evidence>
<proteinExistence type="inferred from homology"/>
<dbReference type="GO" id="GO:0003676">
    <property type="term" value="F:nucleic acid binding"/>
    <property type="evidence" value="ECO:0007669"/>
    <property type="project" value="InterPro"/>
</dbReference>
<dbReference type="InterPro" id="IPR003509">
    <property type="entry name" value="UPF0102_YraN-like"/>
</dbReference>
<evidence type="ECO:0000256" key="2">
    <source>
        <dbReference type="HAMAP-Rule" id="MF_00048"/>
    </source>
</evidence>
<dbReference type="EMBL" id="JAPDPJ010000053">
    <property type="protein sequence ID" value="MCW3788423.1"/>
    <property type="molecule type" value="Genomic_DNA"/>
</dbReference>
<keyword evidence="4" id="KW-1185">Reference proteome</keyword>
<evidence type="ECO:0000256" key="1">
    <source>
        <dbReference type="ARBA" id="ARBA00006738"/>
    </source>
</evidence>
<sequence length="121" mass="14265">MAKHNELGKLGEQRAAEYLISKGYQILEQNWSYNHKEIDLIALKNDMLIIAEIKTRSNENWEHPQEAITNRKIRFLVDATEAYIMTNDIDLEVRFDVIAVINEHNNWKIEHIEDAFYPPVN</sequence>
<accession>A0AAE3M7A6</accession>
<dbReference type="Pfam" id="PF02021">
    <property type="entry name" value="UPF0102"/>
    <property type="match status" value="1"/>
</dbReference>
<dbReference type="HAMAP" id="MF_00048">
    <property type="entry name" value="UPF0102"/>
    <property type="match status" value="1"/>
</dbReference>
<dbReference type="Proteomes" id="UP001209229">
    <property type="component" value="Unassembled WGS sequence"/>
</dbReference>
<dbReference type="SUPFAM" id="SSF52980">
    <property type="entry name" value="Restriction endonuclease-like"/>
    <property type="match status" value="1"/>
</dbReference>
<reference evidence="3" key="1">
    <citation type="submission" date="2022-10" db="EMBL/GenBank/DDBJ databases">
        <authorList>
            <person name="Yu W.X."/>
        </authorList>
    </citation>
    <scope>NUCLEOTIDE SEQUENCE</scope>
    <source>
        <strain evidence="3">AAT</strain>
    </source>
</reference>
<dbReference type="RefSeq" id="WP_301191983.1">
    <property type="nucleotide sequence ID" value="NZ_JAPDPJ010000053.1"/>
</dbReference>
<dbReference type="CDD" id="cd20736">
    <property type="entry name" value="PoNe_Nuclease"/>
    <property type="match status" value="1"/>
</dbReference>
<protein>
    <recommendedName>
        <fullName evidence="2">UPF0102 protein OM075_18285</fullName>
    </recommendedName>
</protein>
<dbReference type="AlphaFoldDB" id="A0AAE3M7A6"/>
<dbReference type="InterPro" id="IPR011335">
    <property type="entry name" value="Restrct_endonuc-II-like"/>
</dbReference>
<dbReference type="Gene3D" id="3.40.1350.10">
    <property type="match status" value="1"/>
</dbReference>
<gene>
    <name evidence="3" type="ORF">OM075_18285</name>
</gene>
<dbReference type="InterPro" id="IPR011856">
    <property type="entry name" value="tRNA_endonuc-like_dom_sf"/>
</dbReference>
<organism evidence="3 4">
    <name type="scientific">Plebeiibacterium sediminum</name>
    <dbReference type="NCBI Taxonomy" id="2992112"/>
    <lineage>
        <taxon>Bacteria</taxon>
        <taxon>Pseudomonadati</taxon>
        <taxon>Bacteroidota</taxon>
        <taxon>Bacteroidia</taxon>
        <taxon>Marinilabiliales</taxon>
        <taxon>Marinilabiliaceae</taxon>
        <taxon>Plebeiibacterium</taxon>
    </lineage>
</organism>
<comment type="caution">
    <text evidence="3">The sequence shown here is derived from an EMBL/GenBank/DDBJ whole genome shotgun (WGS) entry which is preliminary data.</text>
</comment>
<dbReference type="PANTHER" id="PTHR34039:SF1">
    <property type="entry name" value="UPF0102 PROTEIN YRAN"/>
    <property type="match status" value="1"/>
</dbReference>
<comment type="similarity">
    <text evidence="1 2">Belongs to the UPF0102 family.</text>
</comment>
<name>A0AAE3M7A6_9BACT</name>
<dbReference type="PANTHER" id="PTHR34039">
    <property type="entry name" value="UPF0102 PROTEIN YRAN"/>
    <property type="match status" value="1"/>
</dbReference>
<evidence type="ECO:0000313" key="3">
    <source>
        <dbReference type="EMBL" id="MCW3788423.1"/>
    </source>
</evidence>
<dbReference type="NCBIfam" id="NF009150">
    <property type="entry name" value="PRK12497.1-3"/>
    <property type="match status" value="1"/>
</dbReference>